<reference evidence="1 2" key="1">
    <citation type="journal article" date="2014" name="Am. J. Bot.">
        <title>Genome assembly and annotation for red clover (Trifolium pratense; Fabaceae).</title>
        <authorList>
            <person name="Istvanek J."/>
            <person name="Jaros M."/>
            <person name="Krenek A."/>
            <person name="Repkova J."/>
        </authorList>
    </citation>
    <scope>NUCLEOTIDE SEQUENCE [LARGE SCALE GENOMIC DNA]</scope>
    <source>
        <strain evidence="2">cv. Tatra</strain>
        <tissue evidence="1">Young leaves</tissue>
    </source>
</reference>
<name>A0A2K3LGD2_TRIPR</name>
<reference evidence="1 2" key="2">
    <citation type="journal article" date="2017" name="Front. Plant Sci.">
        <title>Gene Classification and Mining of Molecular Markers Useful in Red Clover (Trifolium pratense) Breeding.</title>
        <authorList>
            <person name="Istvanek J."/>
            <person name="Dluhosova J."/>
            <person name="Dluhos P."/>
            <person name="Patkova L."/>
            <person name="Nedelnik J."/>
            <person name="Repkova J."/>
        </authorList>
    </citation>
    <scope>NUCLEOTIDE SEQUENCE [LARGE SCALE GENOMIC DNA]</scope>
    <source>
        <strain evidence="2">cv. Tatra</strain>
        <tissue evidence="1">Young leaves</tissue>
    </source>
</reference>
<protein>
    <submittedName>
        <fullName evidence="1">Uncharacterized protein</fullName>
    </submittedName>
</protein>
<sequence>MRSIRVQLERPEHENNFGNELERLQEWRSALFEVAGMSGKPYETNNGAGLKNDVEDVFLSSPVETMYHVNNGAVVTGE</sequence>
<comment type="caution">
    <text evidence="1">The sequence shown here is derived from an EMBL/GenBank/DDBJ whole genome shotgun (WGS) entry which is preliminary data.</text>
</comment>
<dbReference type="AlphaFoldDB" id="A0A2K3LGD2"/>
<proteinExistence type="predicted"/>
<dbReference type="Proteomes" id="UP000236291">
    <property type="component" value="Unassembled WGS sequence"/>
</dbReference>
<dbReference type="EMBL" id="ASHM01032620">
    <property type="protein sequence ID" value="PNX77588.1"/>
    <property type="molecule type" value="Genomic_DNA"/>
</dbReference>
<accession>A0A2K3LGD2</accession>
<organism evidence="1 2">
    <name type="scientific">Trifolium pratense</name>
    <name type="common">Red clover</name>
    <dbReference type="NCBI Taxonomy" id="57577"/>
    <lineage>
        <taxon>Eukaryota</taxon>
        <taxon>Viridiplantae</taxon>
        <taxon>Streptophyta</taxon>
        <taxon>Embryophyta</taxon>
        <taxon>Tracheophyta</taxon>
        <taxon>Spermatophyta</taxon>
        <taxon>Magnoliopsida</taxon>
        <taxon>eudicotyledons</taxon>
        <taxon>Gunneridae</taxon>
        <taxon>Pentapetalae</taxon>
        <taxon>rosids</taxon>
        <taxon>fabids</taxon>
        <taxon>Fabales</taxon>
        <taxon>Fabaceae</taxon>
        <taxon>Papilionoideae</taxon>
        <taxon>50 kb inversion clade</taxon>
        <taxon>NPAAA clade</taxon>
        <taxon>Hologalegina</taxon>
        <taxon>IRL clade</taxon>
        <taxon>Trifolieae</taxon>
        <taxon>Trifolium</taxon>
    </lineage>
</organism>
<evidence type="ECO:0000313" key="2">
    <source>
        <dbReference type="Proteomes" id="UP000236291"/>
    </source>
</evidence>
<gene>
    <name evidence="1" type="ORF">L195_g033556</name>
</gene>
<evidence type="ECO:0000313" key="1">
    <source>
        <dbReference type="EMBL" id="PNX77588.1"/>
    </source>
</evidence>